<protein>
    <submittedName>
        <fullName evidence="2">Uncharacterized protein</fullName>
    </submittedName>
</protein>
<sequence>MPPSDGAVDPTRAPSDRAAAEARRRDPGRILRRLRIPIPPFLLSVFVAGRPARVAANVSRRCFVVDPSPRRRVTSCMVYGLASKQPK</sequence>
<feature type="compositionally biased region" description="Basic and acidic residues" evidence="1">
    <location>
        <begin position="14"/>
        <end position="26"/>
    </location>
</feature>
<feature type="non-terminal residue" evidence="2">
    <location>
        <position position="87"/>
    </location>
</feature>
<gene>
    <name evidence="2" type="ORF">THAOC_37241</name>
</gene>
<dbReference type="AlphaFoldDB" id="K0RCM9"/>
<feature type="region of interest" description="Disordered" evidence="1">
    <location>
        <begin position="1"/>
        <end position="26"/>
    </location>
</feature>
<comment type="caution">
    <text evidence="2">The sequence shown here is derived from an EMBL/GenBank/DDBJ whole genome shotgun (WGS) entry which is preliminary data.</text>
</comment>
<evidence type="ECO:0000256" key="1">
    <source>
        <dbReference type="SAM" id="MobiDB-lite"/>
    </source>
</evidence>
<proteinExistence type="predicted"/>
<keyword evidence="3" id="KW-1185">Reference proteome</keyword>
<name>K0RCM9_THAOC</name>
<reference evidence="2 3" key="1">
    <citation type="journal article" date="2012" name="Genome Biol.">
        <title>Genome and low-iron response of an oceanic diatom adapted to chronic iron limitation.</title>
        <authorList>
            <person name="Lommer M."/>
            <person name="Specht M."/>
            <person name="Roy A.S."/>
            <person name="Kraemer L."/>
            <person name="Andreson R."/>
            <person name="Gutowska M.A."/>
            <person name="Wolf J."/>
            <person name="Bergner S.V."/>
            <person name="Schilhabel M.B."/>
            <person name="Klostermeier U.C."/>
            <person name="Beiko R.G."/>
            <person name="Rosenstiel P."/>
            <person name="Hippler M."/>
            <person name="Laroche J."/>
        </authorList>
    </citation>
    <scope>NUCLEOTIDE SEQUENCE [LARGE SCALE GENOMIC DNA]</scope>
    <source>
        <strain evidence="2 3">CCMP1005</strain>
    </source>
</reference>
<dbReference type="Proteomes" id="UP000266841">
    <property type="component" value="Unassembled WGS sequence"/>
</dbReference>
<accession>K0RCM9</accession>
<dbReference type="EMBL" id="AGNL01049990">
    <property type="protein sequence ID" value="EJK44237.1"/>
    <property type="molecule type" value="Genomic_DNA"/>
</dbReference>
<evidence type="ECO:0000313" key="2">
    <source>
        <dbReference type="EMBL" id="EJK44237.1"/>
    </source>
</evidence>
<organism evidence="2 3">
    <name type="scientific">Thalassiosira oceanica</name>
    <name type="common">Marine diatom</name>
    <dbReference type="NCBI Taxonomy" id="159749"/>
    <lineage>
        <taxon>Eukaryota</taxon>
        <taxon>Sar</taxon>
        <taxon>Stramenopiles</taxon>
        <taxon>Ochrophyta</taxon>
        <taxon>Bacillariophyta</taxon>
        <taxon>Coscinodiscophyceae</taxon>
        <taxon>Thalassiosirophycidae</taxon>
        <taxon>Thalassiosirales</taxon>
        <taxon>Thalassiosiraceae</taxon>
        <taxon>Thalassiosira</taxon>
    </lineage>
</organism>
<evidence type="ECO:0000313" key="3">
    <source>
        <dbReference type="Proteomes" id="UP000266841"/>
    </source>
</evidence>